<sequence>MYFLLIFAVVNTALCFPLQIRATSFNAEDAYKSVLNSTWSLFWDEDHSAFNFNDPTCSSNYTAPAVWDIAVVAKAFIDSGDIAKSEKILAELYSYQSSSGWFTATQNQPESYTDDNAQIVWALLAAYDLTKDDEHLKNAERLVKLIQGQWSKIGGIIWQTGSTYVASISTTEAALSAVRLYKYNHDASLLDFAEQCLNWMEANLKDPSDGYYYDGINSDTGDVDRGKLSYTVGTAISSYAYLYSFTKNETFLNLADQKATAVFATNTSNALMNAGGGWNNGLKYLHLLFVGIADLIVIGGKSQYTDQLNNQGNMVYEYDRLSPGVYVDFETVESLADHYTQLTGLPSGYTYSANNYCNNTVSDPKRSVLDQGSAAQVFYQLNRVSS</sequence>
<feature type="chain" id="PRO_5042263977" description="Glycoside hydrolase family 76 protein" evidence="1">
    <location>
        <begin position="16"/>
        <end position="386"/>
    </location>
</feature>
<dbReference type="InterPro" id="IPR005198">
    <property type="entry name" value="Glyco_hydro_76"/>
</dbReference>
<name>A0AAD5FXF1_9ASCO</name>
<dbReference type="GeneID" id="76152046"/>
<dbReference type="SUPFAM" id="SSF48208">
    <property type="entry name" value="Six-hairpin glycosidases"/>
    <property type="match status" value="1"/>
</dbReference>
<dbReference type="InterPro" id="IPR008928">
    <property type="entry name" value="6-hairpin_glycosidase_sf"/>
</dbReference>
<protein>
    <recommendedName>
        <fullName evidence="4">Glycoside hydrolase family 76 protein</fullName>
    </recommendedName>
</protein>
<evidence type="ECO:0000256" key="1">
    <source>
        <dbReference type="SAM" id="SignalP"/>
    </source>
</evidence>
<proteinExistence type="predicted"/>
<organism evidence="2 3">
    <name type="scientific">Candida theae</name>
    <dbReference type="NCBI Taxonomy" id="1198502"/>
    <lineage>
        <taxon>Eukaryota</taxon>
        <taxon>Fungi</taxon>
        <taxon>Dikarya</taxon>
        <taxon>Ascomycota</taxon>
        <taxon>Saccharomycotina</taxon>
        <taxon>Pichiomycetes</taxon>
        <taxon>Debaryomycetaceae</taxon>
        <taxon>Candida/Lodderomyces clade</taxon>
        <taxon>Candida</taxon>
    </lineage>
</organism>
<keyword evidence="3" id="KW-1185">Reference proteome</keyword>
<dbReference type="RefSeq" id="XP_051607563.1">
    <property type="nucleotide sequence ID" value="XM_051753462.1"/>
</dbReference>
<reference evidence="2 3" key="1">
    <citation type="journal article" date="2022" name="DNA Res.">
        <title>Genome analysis of five recently described species of the CUG-Ser clade uncovers Candida theae as a new hybrid lineage with pathogenic potential in the Candida parapsilosis species complex.</title>
        <authorList>
            <person name="Mixao V."/>
            <person name="Del Olmo V."/>
            <person name="Hegedusova E."/>
            <person name="Saus E."/>
            <person name="Pryszcz L."/>
            <person name="Cillingova A."/>
            <person name="Nosek J."/>
            <person name="Gabaldon T."/>
        </authorList>
    </citation>
    <scope>NUCLEOTIDE SEQUENCE [LARGE SCALE GENOMIC DNA]</scope>
    <source>
        <strain evidence="2 3">CBS 12239</strain>
    </source>
</reference>
<evidence type="ECO:0000313" key="2">
    <source>
        <dbReference type="EMBL" id="KAI5953779.1"/>
    </source>
</evidence>
<evidence type="ECO:0000313" key="3">
    <source>
        <dbReference type="Proteomes" id="UP001204833"/>
    </source>
</evidence>
<dbReference type="InterPro" id="IPR053169">
    <property type="entry name" value="MUG_Protein"/>
</dbReference>
<keyword evidence="1" id="KW-0732">Signal</keyword>
<gene>
    <name evidence="2" type="ORF">KGF57_003988</name>
</gene>
<dbReference type="PANTHER" id="PTHR47791">
    <property type="entry name" value="MEIOTICALLY UP-REGULATED GENE 191 PROTEIN"/>
    <property type="match status" value="1"/>
</dbReference>
<dbReference type="GO" id="GO:0005975">
    <property type="term" value="P:carbohydrate metabolic process"/>
    <property type="evidence" value="ECO:0007669"/>
    <property type="project" value="InterPro"/>
</dbReference>
<dbReference type="Pfam" id="PF03663">
    <property type="entry name" value="Glyco_hydro_76"/>
    <property type="match status" value="1"/>
</dbReference>
<dbReference type="Proteomes" id="UP001204833">
    <property type="component" value="Unassembled WGS sequence"/>
</dbReference>
<comment type="caution">
    <text evidence="2">The sequence shown here is derived from an EMBL/GenBank/DDBJ whole genome shotgun (WGS) entry which is preliminary data.</text>
</comment>
<dbReference type="PANTHER" id="PTHR47791:SF3">
    <property type="entry name" value="MEIOTICALLY UP-REGULATED GENE 191 PROTEIN"/>
    <property type="match status" value="1"/>
</dbReference>
<accession>A0AAD5FXF1</accession>
<dbReference type="AlphaFoldDB" id="A0AAD5FXF1"/>
<evidence type="ECO:0008006" key="4">
    <source>
        <dbReference type="Google" id="ProtNLM"/>
    </source>
</evidence>
<dbReference type="Gene3D" id="1.50.10.20">
    <property type="match status" value="1"/>
</dbReference>
<dbReference type="EMBL" id="JAIHNG010000139">
    <property type="protein sequence ID" value="KAI5953779.1"/>
    <property type="molecule type" value="Genomic_DNA"/>
</dbReference>
<feature type="signal peptide" evidence="1">
    <location>
        <begin position="1"/>
        <end position="15"/>
    </location>
</feature>